<evidence type="ECO:0000313" key="1">
    <source>
        <dbReference type="EMBL" id="PWN61520.1"/>
    </source>
</evidence>
<dbReference type="Proteomes" id="UP000236413">
    <property type="component" value="Unassembled WGS sequence"/>
</dbReference>
<evidence type="ECO:0000313" key="2">
    <source>
        <dbReference type="Proteomes" id="UP000236413"/>
    </source>
</evidence>
<gene>
    <name evidence="1" type="ORF">C1634_009505</name>
</gene>
<protein>
    <recommendedName>
        <fullName evidence="3">Bacteriocin</fullName>
    </recommendedName>
</protein>
<sequence length="66" mass="7237">MVKNLIDFKCSGFIKIKILLMKNAKLLSRNAQKAVKGGVVSARLVCCERDDNGKCTLWIGPGQNCP</sequence>
<proteinExistence type="predicted"/>
<reference evidence="1 2" key="1">
    <citation type="submission" date="2018-04" db="EMBL/GenBank/DDBJ databases">
        <title>Chryseobacterium oncorhynchi 701B-08T from rainbow trout, and Chryseobacterium viscerum 687B-08T from diseased fish.</title>
        <authorList>
            <person name="Jeong J.-J."/>
            <person name="Lee Y.J."/>
            <person name="Pathiraja D."/>
            <person name="Park B."/>
            <person name="Choi I.-G."/>
            <person name="Kim K.D."/>
        </authorList>
    </citation>
    <scope>NUCLEOTIDE SEQUENCE [LARGE SCALE GENOMIC DNA]</scope>
    <source>
        <strain evidence="1 2">687B-08</strain>
    </source>
</reference>
<organism evidence="1 2">
    <name type="scientific">Chryseobacterium viscerum</name>
    <dbReference type="NCBI Taxonomy" id="1037377"/>
    <lineage>
        <taxon>Bacteria</taxon>
        <taxon>Pseudomonadati</taxon>
        <taxon>Bacteroidota</taxon>
        <taxon>Flavobacteriia</taxon>
        <taxon>Flavobacteriales</taxon>
        <taxon>Weeksellaceae</taxon>
        <taxon>Chryseobacterium group</taxon>
        <taxon>Chryseobacterium</taxon>
    </lineage>
</organism>
<dbReference type="EMBL" id="PPEG02000004">
    <property type="protein sequence ID" value="PWN61520.1"/>
    <property type="molecule type" value="Genomic_DNA"/>
</dbReference>
<name>A0A316WSK2_9FLAO</name>
<dbReference type="AlphaFoldDB" id="A0A316WSK2"/>
<evidence type="ECO:0008006" key="3">
    <source>
        <dbReference type="Google" id="ProtNLM"/>
    </source>
</evidence>
<accession>A0A316WSK2</accession>
<comment type="caution">
    <text evidence="1">The sequence shown here is derived from an EMBL/GenBank/DDBJ whole genome shotgun (WGS) entry which is preliminary data.</text>
</comment>